<feature type="transmembrane region" description="Helical" evidence="3">
    <location>
        <begin position="14"/>
        <end position="39"/>
    </location>
</feature>
<keyword evidence="3" id="KW-1133">Transmembrane helix</keyword>
<organism evidence="5 6">
    <name type="scientific">Thiomicrospira cyclica (strain DSM 14477 / JCM 11371 / ALM1)</name>
    <name type="common">Thioalkalimicrobium cyclicum</name>
    <dbReference type="NCBI Taxonomy" id="717773"/>
    <lineage>
        <taxon>Bacteria</taxon>
        <taxon>Pseudomonadati</taxon>
        <taxon>Pseudomonadota</taxon>
        <taxon>Gammaproteobacteria</taxon>
        <taxon>Thiotrichales</taxon>
        <taxon>Piscirickettsiaceae</taxon>
        <taxon>Thiomicrospira</taxon>
    </lineage>
</organism>
<dbReference type="AlphaFoldDB" id="F6D8E7"/>
<proteinExistence type="inferred from homology"/>
<dbReference type="GO" id="GO:0005886">
    <property type="term" value="C:plasma membrane"/>
    <property type="evidence" value="ECO:0007669"/>
    <property type="project" value="TreeGrafter"/>
</dbReference>
<dbReference type="PANTHER" id="PTHR30487">
    <property type="entry name" value="TYPE 4 PREPILIN-LIKE PROTEINS LEADER PEPTIDE-PROCESSING ENZYME"/>
    <property type="match status" value="1"/>
</dbReference>
<keyword evidence="6" id="KW-1185">Reference proteome</keyword>
<evidence type="ECO:0000259" key="4">
    <source>
        <dbReference type="Pfam" id="PF01478"/>
    </source>
</evidence>
<evidence type="ECO:0000313" key="6">
    <source>
        <dbReference type="Proteomes" id="UP000009232"/>
    </source>
</evidence>
<dbReference type="Pfam" id="PF01478">
    <property type="entry name" value="Peptidase_A24"/>
    <property type="match status" value="1"/>
</dbReference>
<dbReference type="KEGG" id="tcy:Thicy_1031"/>
<dbReference type="EC" id="3.4.23.43" evidence="5"/>
<sequence length="268" mass="30775">MFSLTLLPSHQDHWFITTISVILVTLVASPILFKLTYLLPRLLFKTQQLQWRLLLRPLRHVYKINTPWYRKSSMFHSALFWQANPSPLKPNRVKQWHRIGWLSLLIPLLSLVMIADTLNAIIITLLGWWLLVSAEIDQEHQLLLDSLTLPLLWIGLLVNLILDWVSLEQAVLGAIMGYVLLWSVYQVHFALTKREGMGYGDFKLAAALGAWVGLQNLPLILILAAMTALLISLWRRWRFAEPMDQMFPFGPSLAIAGWLVIALLALKQ</sequence>
<evidence type="ECO:0000256" key="1">
    <source>
        <dbReference type="ARBA" id="ARBA00005801"/>
    </source>
</evidence>
<dbReference type="GO" id="GO:0004190">
    <property type="term" value="F:aspartic-type endopeptidase activity"/>
    <property type="evidence" value="ECO:0007669"/>
    <property type="project" value="UniProtKB-EC"/>
</dbReference>
<feature type="transmembrane region" description="Helical" evidence="3">
    <location>
        <begin position="142"/>
        <end position="162"/>
    </location>
</feature>
<accession>F6D8E7</accession>
<dbReference type="InterPro" id="IPR000045">
    <property type="entry name" value="Prepilin_IV_endopep_pep"/>
</dbReference>
<name>F6D8E7_THICA</name>
<keyword evidence="3" id="KW-0472">Membrane</keyword>
<dbReference type="PANTHER" id="PTHR30487:SF0">
    <property type="entry name" value="PREPILIN LEADER PEPTIDASE_N-METHYLTRANSFERASE-RELATED"/>
    <property type="match status" value="1"/>
</dbReference>
<keyword evidence="5" id="KW-0378">Hydrolase</keyword>
<dbReference type="eggNOG" id="COG1989">
    <property type="taxonomic scope" value="Bacteria"/>
</dbReference>
<feature type="transmembrane region" description="Helical" evidence="3">
    <location>
        <begin position="169"/>
        <end position="188"/>
    </location>
</feature>
<dbReference type="GO" id="GO:0006465">
    <property type="term" value="P:signal peptide processing"/>
    <property type="evidence" value="ECO:0007669"/>
    <property type="project" value="TreeGrafter"/>
</dbReference>
<dbReference type="EMBL" id="CP002776">
    <property type="protein sequence ID" value="AEG31798.1"/>
    <property type="molecule type" value="Genomic_DNA"/>
</dbReference>
<dbReference type="Proteomes" id="UP000009232">
    <property type="component" value="Chromosome"/>
</dbReference>
<dbReference type="InterPro" id="IPR050882">
    <property type="entry name" value="Prepilin_peptidase/N-MTase"/>
</dbReference>
<gene>
    <name evidence="5" type="ordered locus">Thicy_1031</name>
</gene>
<feature type="transmembrane region" description="Helical" evidence="3">
    <location>
        <begin position="208"/>
        <end position="234"/>
    </location>
</feature>
<feature type="transmembrane region" description="Helical" evidence="3">
    <location>
        <begin position="246"/>
        <end position="266"/>
    </location>
</feature>
<dbReference type="PRINTS" id="PR00864">
    <property type="entry name" value="PREPILNPTASE"/>
</dbReference>
<reference evidence="5 6" key="1">
    <citation type="submission" date="2011-05" db="EMBL/GenBank/DDBJ databases">
        <title>Complete sequence of Thioalkalimicrobium cyclicum ALM1.</title>
        <authorList>
            <consortium name="US DOE Joint Genome Institute"/>
            <person name="Lucas S."/>
            <person name="Han J."/>
            <person name="Lapidus A."/>
            <person name="Cheng J.-F."/>
            <person name="Goodwin L."/>
            <person name="Pitluck S."/>
            <person name="Peters L."/>
            <person name="Mikhailova N."/>
            <person name="Davenport K."/>
            <person name="Han C."/>
            <person name="Tapia R."/>
            <person name="Land M."/>
            <person name="Hauser L."/>
            <person name="Kyrpides N."/>
            <person name="Ivanova N."/>
            <person name="Pagani I."/>
            <person name="Kappler U."/>
            <person name="Woyke T."/>
        </authorList>
    </citation>
    <scope>NUCLEOTIDE SEQUENCE [LARGE SCALE GENOMIC DNA]</scope>
    <source>
        <strain evidence="6">DSM 14477 / JCM 11371 / ALM1</strain>
    </source>
</reference>
<dbReference type="STRING" id="717773.Thicy_1031"/>
<dbReference type="InterPro" id="IPR014032">
    <property type="entry name" value="Peptidase_A24A_bac"/>
</dbReference>
<feature type="domain" description="Prepilin type IV endopeptidase peptidase" evidence="4">
    <location>
        <begin position="125"/>
        <end position="232"/>
    </location>
</feature>
<dbReference type="HOGENOM" id="CLU_057101_0_0_6"/>
<dbReference type="OrthoDB" id="9789291at2"/>
<evidence type="ECO:0000256" key="2">
    <source>
        <dbReference type="RuleBase" id="RU003793"/>
    </source>
</evidence>
<dbReference type="Gene3D" id="1.20.120.1220">
    <property type="match status" value="1"/>
</dbReference>
<protein>
    <submittedName>
        <fullName evidence="5">Prepilin peptidase</fullName>
        <ecNumber evidence="5">3.4.23.43</ecNumber>
    </submittedName>
</protein>
<feature type="transmembrane region" description="Helical" evidence="3">
    <location>
        <begin position="99"/>
        <end position="130"/>
    </location>
</feature>
<keyword evidence="3" id="KW-0812">Transmembrane</keyword>
<evidence type="ECO:0000256" key="3">
    <source>
        <dbReference type="SAM" id="Phobius"/>
    </source>
</evidence>
<comment type="similarity">
    <text evidence="1 2">Belongs to the peptidase A24 family.</text>
</comment>
<evidence type="ECO:0000313" key="5">
    <source>
        <dbReference type="EMBL" id="AEG31798.1"/>
    </source>
</evidence>